<name>A0ABW1ILF1_9BACL</name>
<organism evidence="1 2">
    <name type="scientific">Marinicrinis lubricantis</name>
    <dbReference type="NCBI Taxonomy" id="2086470"/>
    <lineage>
        <taxon>Bacteria</taxon>
        <taxon>Bacillati</taxon>
        <taxon>Bacillota</taxon>
        <taxon>Bacilli</taxon>
        <taxon>Bacillales</taxon>
        <taxon>Paenibacillaceae</taxon>
    </lineage>
</organism>
<accession>A0ABW1ILF1</accession>
<protein>
    <submittedName>
        <fullName evidence="1">Spore germination protein</fullName>
    </submittedName>
</protein>
<dbReference type="InterPro" id="IPR019618">
    <property type="entry name" value="Spore_germination_GerPA"/>
</dbReference>
<dbReference type="Proteomes" id="UP001596250">
    <property type="component" value="Unassembled WGS sequence"/>
</dbReference>
<reference evidence="2" key="1">
    <citation type="journal article" date="2019" name="Int. J. Syst. Evol. Microbiol.">
        <title>The Global Catalogue of Microorganisms (GCM) 10K type strain sequencing project: providing services to taxonomists for standard genome sequencing and annotation.</title>
        <authorList>
            <consortium name="The Broad Institute Genomics Platform"/>
            <consortium name="The Broad Institute Genome Sequencing Center for Infectious Disease"/>
            <person name="Wu L."/>
            <person name="Ma J."/>
        </authorList>
    </citation>
    <scope>NUCLEOTIDE SEQUENCE [LARGE SCALE GENOMIC DNA]</scope>
    <source>
        <strain evidence="2">CCM 8749</strain>
    </source>
</reference>
<keyword evidence="2" id="KW-1185">Reference proteome</keyword>
<dbReference type="EMBL" id="JBHSQV010000034">
    <property type="protein sequence ID" value="MFC5985910.1"/>
    <property type="molecule type" value="Genomic_DNA"/>
</dbReference>
<dbReference type="Pfam" id="PF10676">
    <property type="entry name" value="gerPA"/>
    <property type="match status" value="1"/>
</dbReference>
<sequence>MPFIINITQMKTNGVTQNGNIDVGASVQNSHTANTKIVGNNMAWGDITAVNSLMLNNNLDTDVSDQDQIANPSAPAPLQF</sequence>
<evidence type="ECO:0000313" key="1">
    <source>
        <dbReference type="EMBL" id="MFC5985910.1"/>
    </source>
</evidence>
<gene>
    <name evidence="1" type="ORF">ACFPXP_05625</name>
</gene>
<evidence type="ECO:0000313" key="2">
    <source>
        <dbReference type="Proteomes" id="UP001596250"/>
    </source>
</evidence>
<dbReference type="RefSeq" id="WP_379893205.1">
    <property type="nucleotide sequence ID" value="NZ_CBCSCT010000019.1"/>
</dbReference>
<comment type="caution">
    <text evidence="1">The sequence shown here is derived from an EMBL/GenBank/DDBJ whole genome shotgun (WGS) entry which is preliminary data.</text>
</comment>
<proteinExistence type="predicted"/>